<dbReference type="RefSeq" id="WP_065410722.1">
    <property type="nucleotide sequence ID" value="NZ_MAYT01000023.1"/>
</dbReference>
<evidence type="ECO:0008006" key="3">
    <source>
        <dbReference type="Google" id="ProtNLM"/>
    </source>
</evidence>
<dbReference type="AlphaFoldDB" id="A0A1B9ATT2"/>
<dbReference type="Proteomes" id="UP000092578">
    <property type="component" value="Unassembled WGS sequence"/>
</dbReference>
<organism evidence="1 2">
    <name type="scientific">Pseudobacillus wudalianchiensis</name>
    <dbReference type="NCBI Taxonomy" id="1743143"/>
    <lineage>
        <taxon>Bacteria</taxon>
        <taxon>Bacillati</taxon>
        <taxon>Bacillota</taxon>
        <taxon>Bacilli</taxon>
        <taxon>Bacillales</taxon>
        <taxon>Bacillaceae</taxon>
        <taxon>Pseudobacillus</taxon>
    </lineage>
</organism>
<comment type="caution">
    <text evidence="1">The sequence shown here is derived from an EMBL/GenBank/DDBJ whole genome shotgun (WGS) entry which is preliminary data.</text>
</comment>
<evidence type="ECO:0000313" key="2">
    <source>
        <dbReference type="Proteomes" id="UP000092578"/>
    </source>
</evidence>
<evidence type="ECO:0000313" key="1">
    <source>
        <dbReference type="EMBL" id="OCA87273.1"/>
    </source>
</evidence>
<name>A0A1B9ATT2_9BACI</name>
<proteinExistence type="predicted"/>
<accession>A0A1B9ATT2</accession>
<dbReference type="InterPro" id="IPR014962">
    <property type="entry name" value="YolD"/>
</dbReference>
<keyword evidence="2" id="KW-1185">Reference proteome</keyword>
<dbReference type="EMBL" id="MAYT01000023">
    <property type="protein sequence ID" value="OCA87273.1"/>
    <property type="molecule type" value="Genomic_DNA"/>
</dbReference>
<reference evidence="2" key="1">
    <citation type="submission" date="2016-05" db="EMBL/GenBank/DDBJ databases">
        <authorList>
            <person name="Liu B."/>
            <person name="Wang J."/>
            <person name="Zhu Y."/>
            <person name="Liu G."/>
            <person name="Chen Q."/>
            <person name="Chen Z."/>
            <person name="Lan J."/>
            <person name="Che J."/>
            <person name="Ge C."/>
            <person name="Shi H."/>
            <person name="Pan Z."/>
            <person name="Liu X."/>
        </authorList>
    </citation>
    <scope>NUCLEOTIDE SEQUENCE [LARGE SCALE GENOMIC DNA]</scope>
    <source>
        <strain evidence="2">FJAT-27215</strain>
    </source>
</reference>
<gene>
    <name evidence="1" type="ORF">A8F95_08475</name>
</gene>
<protein>
    <recommendedName>
        <fullName evidence="3">YolD-like family protein</fullName>
    </recommendedName>
</protein>
<dbReference type="Pfam" id="PF08863">
    <property type="entry name" value="YolD"/>
    <property type="match status" value="1"/>
</dbReference>
<sequence>MAKTKKQSKPQRPARDEFELEEIAYQLTEAFTEKTEVILSVWKVDEQIQGKVAKMDGQTKLIHVEEKYGDVRKVPFIDILAVSSVSA</sequence>